<dbReference type="Proteomes" id="UP000199331">
    <property type="component" value="Unassembled WGS sequence"/>
</dbReference>
<dbReference type="OrthoDB" id="7428180at2"/>
<name>A0A1I5P0W7_9SPHN</name>
<proteinExistence type="predicted"/>
<feature type="transmembrane region" description="Helical" evidence="1">
    <location>
        <begin position="47"/>
        <end position="69"/>
    </location>
</feature>
<keyword evidence="1" id="KW-0812">Transmembrane</keyword>
<sequence length="89" mass="9435">MTATLHMLLAALLKVGAVAIIFNEIRGLVLAAPVLYGLYLSGGTAMAIWIAFCSLAGIALSVIVPMFVVKKADRYLKSKVKQDEEALAA</sequence>
<evidence type="ECO:0000313" key="2">
    <source>
        <dbReference type="EMBL" id="SFP27694.1"/>
    </source>
</evidence>
<dbReference type="RefSeq" id="WP_090481469.1">
    <property type="nucleotide sequence ID" value="NZ_FOWZ01000003.1"/>
</dbReference>
<gene>
    <name evidence="2" type="ORF">SAMN04488060_2240</name>
</gene>
<accession>A0A1I5P0W7</accession>
<keyword evidence="1" id="KW-0472">Membrane</keyword>
<keyword evidence="1" id="KW-1133">Transmembrane helix</keyword>
<reference evidence="3" key="1">
    <citation type="submission" date="2016-10" db="EMBL/GenBank/DDBJ databases">
        <authorList>
            <person name="Varghese N."/>
            <person name="Submissions S."/>
        </authorList>
    </citation>
    <scope>NUCLEOTIDE SEQUENCE [LARGE SCALE GENOMIC DNA]</scope>
    <source>
        <strain evidence="3">CGMCC 1.7715</strain>
    </source>
</reference>
<dbReference type="EMBL" id="FOWZ01000003">
    <property type="protein sequence ID" value="SFP27694.1"/>
    <property type="molecule type" value="Genomic_DNA"/>
</dbReference>
<keyword evidence="3" id="KW-1185">Reference proteome</keyword>
<protein>
    <submittedName>
        <fullName evidence="2">Uncharacterized protein</fullName>
    </submittedName>
</protein>
<evidence type="ECO:0000313" key="3">
    <source>
        <dbReference type="Proteomes" id="UP000199331"/>
    </source>
</evidence>
<evidence type="ECO:0000256" key="1">
    <source>
        <dbReference type="SAM" id="Phobius"/>
    </source>
</evidence>
<organism evidence="2 3">
    <name type="scientific">Qipengyuania nanhaisediminis</name>
    <dbReference type="NCBI Taxonomy" id="604088"/>
    <lineage>
        <taxon>Bacteria</taxon>
        <taxon>Pseudomonadati</taxon>
        <taxon>Pseudomonadota</taxon>
        <taxon>Alphaproteobacteria</taxon>
        <taxon>Sphingomonadales</taxon>
        <taxon>Erythrobacteraceae</taxon>
        <taxon>Qipengyuania</taxon>
    </lineage>
</organism>
<dbReference type="AlphaFoldDB" id="A0A1I5P0W7"/>